<dbReference type="InterPro" id="IPR036322">
    <property type="entry name" value="WD40_repeat_dom_sf"/>
</dbReference>
<dbReference type="InterPro" id="IPR045111">
    <property type="entry name" value="Vps41/Vps8"/>
</dbReference>
<dbReference type="PANTHER" id="PTHR12616:SF8">
    <property type="entry name" value="VACUOLAR PROTEIN SORTING-ASSOCIATED PROTEIN 8 HOMOLOG"/>
    <property type="match status" value="1"/>
</dbReference>
<dbReference type="GO" id="GO:0006623">
    <property type="term" value="P:protein targeting to vacuole"/>
    <property type="evidence" value="ECO:0007669"/>
    <property type="project" value="InterPro"/>
</dbReference>
<dbReference type="GO" id="GO:0030897">
    <property type="term" value="C:HOPS complex"/>
    <property type="evidence" value="ECO:0007669"/>
    <property type="project" value="TreeGrafter"/>
</dbReference>
<feature type="domain" description="AMP-dependent synthetase/ligase" evidence="2">
    <location>
        <begin position="1789"/>
        <end position="1909"/>
    </location>
</feature>
<evidence type="ECO:0000259" key="3">
    <source>
        <dbReference type="Pfam" id="PF12816"/>
    </source>
</evidence>
<dbReference type="GO" id="GO:0034058">
    <property type="term" value="P:endosomal vesicle fusion"/>
    <property type="evidence" value="ECO:0007669"/>
    <property type="project" value="TreeGrafter"/>
</dbReference>
<dbReference type="PANTHER" id="PTHR12616">
    <property type="entry name" value="VACUOLAR PROTEIN SORTING VPS41"/>
    <property type="match status" value="1"/>
</dbReference>
<evidence type="ECO:0008006" key="6">
    <source>
        <dbReference type="Google" id="ProtNLM"/>
    </source>
</evidence>
<protein>
    <recommendedName>
        <fullName evidence="6">RING-type domain-containing protein</fullName>
    </recommendedName>
</protein>
<feature type="region of interest" description="Disordered" evidence="1">
    <location>
        <begin position="196"/>
        <end position="232"/>
    </location>
</feature>
<dbReference type="SUPFAM" id="SSF56801">
    <property type="entry name" value="Acetyl-CoA synthetase-like"/>
    <property type="match status" value="1"/>
</dbReference>
<accession>A0AAV2TFK9</accession>
<dbReference type="InterPro" id="IPR042099">
    <property type="entry name" value="ANL_N_sf"/>
</dbReference>
<evidence type="ECO:0000259" key="2">
    <source>
        <dbReference type="Pfam" id="PF00501"/>
    </source>
</evidence>
<dbReference type="Pfam" id="PF00501">
    <property type="entry name" value="AMP-binding"/>
    <property type="match status" value="1"/>
</dbReference>
<feature type="domain" description="Vacuolar protein sorting-associated protein 8 central" evidence="3">
    <location>
        <begin position="775"/>
        <end position="942"/>
    </location>
</feature>
<dbReference type="Pfam" id="PF23410">
    <property type="entry name" value="Beta-prop_VPS8"/>
    <property type="match status" value="2"/>
</dbReference>
<dbReference type="Pfam" id="PF12816">
    <property type="entry name" value="TPR_Vps8"/>
    <property type="match status" value="1"/>
</dbReference>
<evidence type="ECO:0000313" key="5">
    <source>
        <dbReference type="Proteomes" id="UP001497525"/>
    </source>
</evidence>
<evidence type="ECO:0000256" key="1">
    <source>
        <dbReference type="SAM" id="MobiDB-lite"/>
    </source>
</evidence>
<dbReference type="SUPFAM" id="SSF50978">
    <property type="entry name" value="WD40 repeat-like"/>
    <property type="match status" value="1"/>
</dbReference>
<sequence length="2004" mass="222193">MDSWASGSALTSPDVASLAGSVASEDRLDSDIEADLQQTQIIDNLHASYGEKFSVSSSDGQSVAHSPVVNTRKALSSEGRLTFLRKAVLSGVSNQLSSLSSKIDIGVPSCLSFRKYLIVGTSKGVIFVFDHRQVLRFCFGASKSTNNSTADALPSELQNLVCALSQNANGTQLLSGYTNGRIAVWELNAFESRSNEDTTVQGHIKTQEDDGASEKGGQSSSPLGTISPRRESSASISSRILSLNPTRIRSLAVGSSETFRGRLLCVVDDAHALGHAIFACTFTTVSSLAVCVDTGGSVFQLSFRRGLTGLKRDSVCFFSGSHGEICALEALGSSALLAESAPGQVAEKGPTSGGGVGSSTGSLSSSFGPQAMIAMASFTKLIIASLRPRIRILYWRPLKGPSSCLPVLAWQWDYRPSPTDCSERALLAFGRGPAINLLVVSKKPRNPVTFSYEELSLSTHSLSRSVSSSEKHLKFELIGSFDISYMPINLRWISSKQLLILDNEEMLHLVDGVNGEDMETTDLSSAQLCYNSCLLRSVTEGGTVSEALAYAGKHACLYSMATHGSQALVLGLSGIYLVALRSWSEIMDSLFIHGDVETALIYCDMTLAAALRRAGAPAPPPLVSQSKVPSIPEVSLEIAELRGKVMALMREHLLPMFTDVEDVAFKPTIFLVQTAIRIACQCEDIAFISSELYPLIESNYEARSWFFVALYKIVRSLPVFGQLSAQTMNQSSKMDYFNLIAHNLPPNLSMDLIHWCLAPEYEQHRIESQCSASQHENNLSKKWAETCIHRLSPAALDLNEAVKVCWSHGLFGAYLHLYTDILMDFETPFRALFDRLQADTENLKTNDSNAEQCLRNRDECGQSLLLLLQAALAAESSSHSQPLPSPLNIDVPSQIFKLLLNETPPGKSGYPSTSSVVRHGPRLFRLKLLLDYNVVDFLNLLTLSTSSDAFFRDTENGPSRRLQLLHKLLSAALEEELPPTVTGSQAAMSETSPGTSHNERIPYAVHIFIFIARQLGLPDNINFQMDCTKLFQLYEHICKVFEHRPPKQSSTFEGAAIELMSADRLTDLDSCLGLALRARLFYICEYIHRIRGERFRAFEDQLSEMQRMLPAFSPIGYTVQESIRQALNPELTQLGAQIFFFIDQVFPSPRLPSDKSSSSLQLKPEEVTALKNLCVQKVEILTRWDPERTLRIFHAMFGLPVAELLYMLAPELKADAKASLPSDQKNSSNQVASFLLLRTYYKNRQSLLNSNSAAEGYQKHDVPNGQSTVQQIYPAWDRFLMQSDPTVAECYIRLMVSLNETSQLGYFLRTNQDYRANVVLKILNLDQFPDESAYLYEKLGEMEKAAELYEKTFLLSWRIVCSSQQHVNDAACKSCLTSDQKTFLEPAVERAQSAANSWFSFCQQRSHADENKEIWFHVIDVLMQEQSVLTSPILISEINTIIHTLLSYIPSSISLATIVSHILQSAGTDSAVTKFDSKTDALVVRLVSSCHFEADQISLNNRIARLDLTRKQASVLGKFCHGIGARRSQCDLCNESLRSLQRPTEVNVPDVIPSVERGSSKTAICSRSKSVLFRCGHVFHMFCLLTAGASEQDPVGSRDELGFCRYWFCPLCADLPCRRADSTPMLSQPRGYPDNRHTSFGRRRQLKSDSPIWVNTPPARRERQHVGKKIQLSRISMMAGVEKDAVTNFATLLPVRWISVIMELTGISPLIASLITITATCYWLLSKSHSKRILPSPHLSRQTVIIDGRTGVRVSALDHMEDWDWGMETFYDLFKKGLEQSCDDPCFGKRCSLDAPVQWNTYAEVDKAIRQVGSGLANLIGRSEEKIITVGIYGVNSPEWMYTTLACHAYGFVIVPLYDTLGSDGLRHICQQVEPVVVVCDNLKNARNVLEWGTQKLKNVVVIQETMEEAEHIDGHLKIISFSELLKIGLQCSAEPKDFLLLDLFYGVYGAAKENRRTEVSPTANATTREARSSVHNIRLDLSRLFDDFGQKITRTIISFLGNI</sequence>
<proteinExistence type="predicted"/>
<gene>
    <name evidence="4" type="ORF">CDAUBV1_LOCUS10041</name>
</gene>
<comment type="caution">
    <text evidence="4">The sequence shown here is derived from an EMBL/GenBank/DDBJ whole genome shotgun (WGS) entry which is preliminary data.</text>
</comment>
<dbReference type="Proteomes" id="UP001497525">
    <property type="component" value="Unassembled WGS sequence"/>
</dbReference>
<dbReference type="Gene3D" id="3.40.50.12780">
    <property type="entry name" value="N-terminal domain of ligase-like"/>
    <property type="match status" value="1"/>
</dbReference>
<dbReference type="InterPro" id="IPR000873">
    <property type="entry name" value="AMP-dep_synth/lig_dom"/>
</dbReference>
<dbReference type="InterPro" id="IPR025941">
    <property type="entry name" value="Vps8_central_dom"/>
</dbReference>
<reference evidence="4" key="1">
    <citation type="submission" date="2024-06" db="EMBL/GenBank/DDBJ databases">
        <authorList>
            <person name="Liu X."/>
            <person name="Lenzi L."/>
            <person name="Haldenby T S."/>
            <person name="Uol C."/>
        </authorList>
    </citation>
    <scope>NUCLEOTIDE SEQUENCE</scope>
</reference>
<dbReference type="EMBL" id="CAXLJL010000279">
    <property type="protein sequence ID" value="CAL5135935.1"/>
    <property type="molecule type" value="Genomic_DNA"/>
</dbReference>
<dbReference type="GO" id="GO:0005770">
    <property type="term" value="C:late endosome"/>
    <property type="evidence" value="ECO:0007669"/>
    <property type="project" value="TreeGrafter"/>
</dbReference>
<name>A0AAV2TFK9_CALDB</name>
<organism evidence="4 5">
    <name type="scientific">Calicophoron daubneyi</name>
    <name type="common">Rumen fluke</name>
    <name type="synonym">Paramphistomum daubneyi</name>
    <dbReference type="NCBI Taxonomy" id="300641"/>
    <lineage>
        <taxon>Eukaryota</taxon>
        <taxon>Metazoa</taxon>
        <taxon>Spiralia</taxon>
        <taxon>Lophotrochozoa</taxon>
        <taxon>Platyhelminthes</taxon>
        <taxon>Trematoda</taxon>
        <taxon>Digenea</taxon>
        <taxon>Plagiorchiida</taxon>
        <taxon>Pronocephalata</taxon>
        <taxon>Paramphistomoidea</taxon>
        <taxon>Paramphistomidae</taxon>
        <taxon>Calicophoron</taxon>
    </lineage>
</organism>
<evidence type="ECO:0000313" key="4">
    <source>
        <dbReference type="EMBL" id="CAL5135935.1"/>
    </source>
</evidence>